<dbReference type="Proteomes" id="UP001524944">
    <property type="component" value="Unassembled WGS sequence"/>
</dbReference>
<reference evidence="9 10" key="1">
    <citation type="submission" date="2022-08" db="EMBL/GenBank/DDBJ databases">
        <title>Proteogenomics of the novel Dehalobacterium formicoaceticum strain EZ94 highlights a key role of methyltransferases during anaerobic dichloromethane degradation.</title>
        <authorList>
            <person name="Wasmund K."/>
        </authorList>
    </citation>
    <scope>NUCLEOTIDE SEQUENCE [LARGE SCALE GENOMIC DNA]</scope>
    <source>
        <strain evidence="9 10">EZ94</strain>
    </source>
</reference>
<dbReference type="Pfam" id="PF13247">
    <property type="entry name" value="Fer4_11"/>
    <property type="match status" value="1"/>
</dbReference>
<evidence type="ECO:0000256" key="2">
    <source>
        <dbReference type="ARBA" id="ARBA00022485"/>
    </source>
</evidence>
<accession>A0ABT1Y4L8</accession>
<dbReference type="CDD" id="cd16371">
    <property type="entry name" value="DMSOR_beta_like"/>
    <property type="match status" value="1"/>
</dbReference>
<dbReference type="InterPro" id="IPR050954">
    <property type="entry name" value="ET_IronSulfur_Cluster-Binding"/>
</dbReference>
<evidence type="ECO:0000256" key="6">
    <source>
        <dbReference type="ARBA" id="ARBA00023004"/>
    </source>
</evidence>
<keyword evidence="10" id="KW-1185">Reference proteome</keyword>
<keyword evidence="4" id="KW-0677">Repeat</keyword>
<evidence type="ECO:0000259" key="8">
    <source>
        <dbReference type="PROSITE" id="PS51379"/>
    </source>
</evidence>
<protein>
    <submittedName>
        <fullName evidence="9">4Fe-4S dicluster domain-containing protein</fullName>
    </submittedName>
</protein>
<evidence type="ECO:0000256" key="4">
    <source>
        <dbReference type="ARBA" id="ARBA00022737"/>
    </source>
</evidence>
<evidence type="ECO:0000313" key="9">
    <source>
        <dbReference type="EMBL" id="MCR6544631.1"/>
    </source>
</evidence>
<keyword evidence="2" id="KW-0004">4Fe-4S</keyword>
<evidence type="ECO:0000256" key="1">
    <source>
        <dbReference type="ARBA" id="ARBA00022448"/>
    </source>
</evidence>
<dbReference type="PROSITE" id="PS51379">
    <property type="entry name" value="4FE4S_FER_2"/>
    <property type="match status" value="3"/>
</dbReference>
<dbReference type="InterPro" id="IPR017896">
    <property type="entry name" value="4Fe4S_Fe-S-bd"/>
</dbReference>
<keyword evidence="3" id="KW-0479">Metal-binding</keyword>
<dbReference type="InterPro" id="IPR017900">
    <property type="entry name" value="4Fe4S_Fe_S_CS"/>
</dbReference>
<feature type="domain" description="4Fe-4S ferredoxin-type" evidence="8">
    <location>
        <begin position="51"/>
        <end position="82"/>
    </location>
</feature>
<evidence type="ECO:0000256" key="3">
    <source>
        <dbReference type="ARBA" id="ARBA00022723"/>
    </source>
</evidence>
<evidence type="ECO:0000313" key="10">
    <source>
        <dbReference type="Proteomes" id="UP001524944"/>
    </source>
</evidence>
<dbReference type="PROSITE" id="PS00198">
    <property type="entry name" value="4FE4S_FER_1"/>
    <property type="match status" value="1"/>
</dbReference>
<sequence>MKNNQKIFYVDTDRCMNCRACEVACKMEQNLPAGPRYLVVTETEVTREDRDHCEFFPMNCMHCGNPPCAKVCPVNAITKRMEDGVVVVDQSKCIGCRVCLWACPFGAPQVGINGKMEKCNLCLHSLVEGALPACARACCGEAIKVGTMEEIIAYVREKYAQSCQKKLSYIRDVFSD</sequence>
<dbReference type="Gene3D" id="3.30.70.20">
    <property type="match status" value="2"/>
</dbReference>
<organism evidence="9 10">
    <name type="scientific">Dehalobacterium formicoaceticum</name>
    <dbReference type="NCBI Taxonomy" id="51515"/>
    <lineage>
        <taxon>Bacteria</taxon>
        <taxon>Bacillati</taxon>
        <taxon>Bacillota</taxon>
        <taxon>Clostridia</taxon>
        <taxon>Eubacteriales</taxon>
        <taxon>Peptococcaceae</taxon>
        <taxon>Dehalobacterium</taxon>
    </lineage>
</organism>
<dbReference type="PANTHER" id="PTHR43177:SF5">
    <property type="entry name" value="ANAEROBIC DIMETHYL SULFOXIDE REDUCTASE CHAIN B-RELATED"/>
    <property type="match status" value="1"/>
</dbReference>
<evidence type="ECO:0000256" key="7">
    <source>
        <dbReference type="ARBA" id="ARBA00023014"/>
    </source>
</evidence>
<feature type="domain" description="4Fe-4S ferredoxin-type" evidence="8">
    <location>
        <begin position="84"/>
        <end position="113"/>
    </location>
</feature>
<dbReference type="SUPFAM" id="SSF54862">
    <property type="entry name" value="4Fe-4S ferredoxins"/>
    <property type="match status" value="1"/>
</dbReference>
<dbReference type="EMBL" id="JANPWE010000001">
    <property type="protein sequence ID" value="MCR6544631.1"/>
    <property type="molecule type" value="Genomic_DNA"/>
</dbReference>
<proteinExistence type="predicted"/>
<gene>
    <name evidence="9" type="ORF">NVS47_03730</name>
</gene>
<dbReference type="RefSeq" id="WP_089610118.1">
    <property type="nucleotide sequence ID" value="NZ_CP022121.1"/>
</dbReference>
<keyword evidence="5" id="KW-0249">Electron transport</keyword>
<evidence type="ECO:0000256" key="5">
    <source>
        <dbReference type="ARBA" id="ARBA00022982"/>
    </source>
</evidence>
<comment type="caution">
    <text evidence="9">The sequence shown here is derived from an EMBL/GenBank/DDBJ whole genome shotgun (WGS) entry which is preliminary data.</text>
</comment>
<feature type="domain" description="4Fe-4S ferredoxin-type" evidence="8">
    <location>
        <begin position="6"/>
        <end position="36"/>
    </location>
</feature>
<keyword evidence="1" id="KW-0813">Transport</keyword>
<dbReference type="PANTHER" id="PTHR43177">
    <property type="entry name" value="PROTEIN NRFC"/>
    <property type="match status" value="1"/>
</dbReference>
<name>A0ABT1Y4L8_9FIRM</name>
<keyword evidence="7" id="KW-0411">Iron-sulfur</keyword>
<keyword evidence="6" id="KW-0408">Iron</keyword>